<keyword evidence="1" id="KW-0732">Signal</keyword>
<name>A0A426Y0P4_ENSVE</name>
<evidence type="ECO:0000256" key="1">
    <source>
        <dbReference type="SAM" id="SignalP"/>
    </source>
</evidence>
<sequence length="154" mass="16870">MHPGLYELSCLLLHLYFAAFICTTGASSPSLFDANLELPGGSIPTVLMEHLDPTLPPALPTQTPHCSLVVLQQHFNDTVGAPPTSANYTHPPDCPFPWTRVVLELSVAAADLQESRVAAIWIDGAEVLRTVTPIPMVRDAFWRVHKDVTRYTAL</sequence>
<dbReference type="InterPro" id="IPR021102">
    <property type="entry name" value="PNGase_A"/>
</dbReference>
<reference evidence="3 4" key="1">
    <citation type="journal article" date="2014" name="Agronomy (Basel)">
        <title>A Draft Genome Sequence for Ensete ventricosum, the Drought-Tolerant Tree Against Hunger.</title>
        <authorList>
            <person name="Harrison J."/>
            <person name="Moore K.A."/>
            <person name="Paszkiewicz K."/>
            <person name="Jones T."/>
            <person name="Grant M."/>
            <person name="Ambacheew D."/>
            <person name="Muzemil S."/>
            <person name="Studholme D.J."/>
        </authorList>
    </citation>
    <scope>NUCLEOTIDE SEQUENCE [LARGE SCALE GENOMIC DNA]</scope>
</reference>
<accession>A0A426Y0P4</accession>
<evidence type="ECO:0000313" key="3">
    <source>
        <dbReference type="EMBL" id="RRT45200.1"/>
    </source>
</evidence>
<organism evidence="3 4">
    <name type="scientific">Ensete ventricosum</name>
    <name type="common">Abyssinian banana</name>
    <name type="synonym">Musa ensete</name>
    <dbReference type="NCBI Taxonomy" id="4639"/>
    <lineage>
        <taxon>Eukaryota</taxon>
        <taxon>Viridiplantae</taxon>
        <taxon>Streptophyta</taxon>
        <taxon>Embryophyta</taxon>
        <taxon>Tracheophyta</taxon>
        <taxon>Spermatophyta</taxon>
        <taxon>Magnoliopsida</taxon>
        <taxon>Liliopsida</taxon>
        <taxon>Zingiberales</taxon>
        <taxon>Musaceae</taxon>
        <taxon>Ensete</taxon>
    </lineage>
</organism>
<protein>
    <recommendedName>
        <fullName evidence="2">Peptide N-acetyl-beta-D-glucosaminyl asparaginase amidase A N-terminal domain-containing protein</fullName>
    </recommendedName>
</protein>
<feature type="chain" id="PRO_5019528280" description="Peptide N-acetyl-beta-D-glucosaminyl asparaginase amidase A N-terminal domain-containing protein" evidence="1">
    <location>
        <begin position="27"/>
        <end position="154"/>
    </location>
</feature>
<dbReference type="PANTHER" id="PTHR31104">
    <property type="entry name" value="PEPTIDE-N4-(N-ACETYL-BETA-GLUCOSAMINYL)ASPARAGINE AMIDASE A PROTEIN"/>
    <property type="match status" value="1"/>
</dbReference>
<proteinExistence type="predicted"/>
<dbReference type="Proteomes" id="UP000287651">
    <property type="component" value="Unassembled WGS sequence"/>
</dbReference>
<dbReference type="InterPro" id="IPR056948">
    <property type="entry name" value="PNGaseA_N"/>
</dbReference>
<comment type="caution">
    <text evidence="3">The sequence shown here is derived from an EMBL/GenBank/DDBJ whole genome shotgun (WGS) entry which is preliminary data.</text>
</comment>
<gene>
    <name evidence="3" type="ORF">B296_00052698</name>
</gene>
<feature type="domain" description="Peptide N-acetyl-beta-D-glucosaminyl asparaginase amidase A N-terminal" evidence="2">
    <location>
        <begin position="61"/>
        <end position="154"/>
    </location>
</feature>
<evidence type="ECO:0000313" key="4">
    <source>
        <dbReference type="Proteomes" id="UP000287651"/>
    </source>
</evidence>
<evidence type="ECO:0000259" key="2">
    <source>
        <dbReference type="Pfam" id="PF12222"/>
    </source>
</evidence>
<feature type="non-terminal residue" evidence="3">
    <location>
        <position position="154"/>
    </location>
</feature>
<dbReference type="EMBL" id="AMZH03015998">
    <property type="protein sequence ID" value="RRT45200.1"/>
    <property type="molecule type" value="Genomic_DNA"/>
</dbReference>
<feature type="signal peptide" evidence="1">
    <location>
        <begin position="1"/>
        <end position="26"/>
    </location>
</feature>
<dbReference type="Pfam" id="PF12222">
    <property type="entry name" value="PNGaseA"/>
    <property type="match status" value="1"/>
</dbReference>
<dbReference type="AlphaFoldDB" id="A0A426Y0P4"/>